<evidence type="ECO:0000313" key="2">
    <source>
        <dbReference type="Proteomes" id="UP001190700"/>
    </source>
</evidence>
<sequence>MCGPELRLLSDIPRLGEAAGLNSDEVAVRRVGTHQTAHRVHANKCDDLQRAVRRHQASRHAGTCCEEECQGHKHCTRNSPPAAGRIPEARVTILGVPQKAISGCSVAAANHSDLAGGAWLEQLGGQVQCGPGGGVSVGRPSNLEG</sequence>
<comment type="caution">
    <text evidence="1">The sequence shown here is derived from an EMBL/GenBank/DDBJ whole genome shotgun (WGS) entry which is preliminary data.</text>
</comment>
<proteinExistence type="predicted"/>
<dbReference type="Proteomes" id="UP001190700">
    <property type="component" value="Unassembled WGS sequence"/>
</dbReference>
<organism evidence="1 2">
    <name type="scientific">Cymbomonas tetramitiformis</name>
    <dbReference type="NCBI Taxonomy" id="36881"/>
    <lineage>
        <taxon>Eukaryota</taxon>
        <taxon>Viridiplantae</taxon>
        <taxon>Chlorophyta</taxon>
        <taxon>Pyramimonadophyceae</taxon>
        <taxon>Pyramimonadales</taxon>
        <taxon>Pyramimonadaceae</taxon>
        <taxon>Cymbomonas</taxon>
    </lineage>
</organism>
<dbReference type="AlphaFoldDB" id="A0AAE0EUG3"/>
<keyword evidence="2" id="KW-1185">Reference proteome</keyword>
<reference evidence="1 2" key="1">
    <citation type="journal article" date="2015" name="Genome Biol. Evol.">
        <title>Comparative Genomics of a Bacterivorous Green Alga Reveals Evolutionary Causalities and Consequences of Phago-Mixotrophic Mode of Nutrition.</title>
        <authorList>
            <person name="Burns J.A."/>
            <person name="Paasch A."/>
            <person name="Narechania A."/>
            <person name="Kim E."/>
        </authorList>
    </citation>
    <scope>NUCLEOTIDE SEQUENCE [LARGE SCALE GENOMIC DNA]</scope>
    <source>
        <strain evidence="1 2">PLY_AMNH</strain>
    </source>
</reference>
<protein>
    <submittedName>
        <fullName evidence="1">Uncharacterized protein</fullName>
    </submittedName>
</protein>
<evidence type="ECO:0000313" key="1">
    <source>
        <dbReference type="EMBL" id="KAK3241343.1"/>
    </source>
</evidence>
<accession>A0AAE0EUG3</accession>
<dbReference type="EMBL" id="LGRX02033411">
    <property type="protein sequence ID" value="KAK3241343.1"/>
    <property type="molecule type" value="Genomic_DNA"/>
</dbReference>
<name>A0AAE0EUG3_9CHLO</name>
<gene>
    <name evidence="1" type="ORF">CYMTET_48884</name>
</gene>